<reference evidence="5 6" key="1">
    <citation type="submission" date="2023-07" db="EMBL/GenBank/DDBJ databases">
        <title>Genomic Encyclopedia of Type Strains, Phase IV (KMG-IV): sequencing the most valuable type-strain genomes for metagenomic binning, comparative biology and taxonomic classification.</title>
        <authorList>
            <person name="Goeker M."/>
        </authorList>
    </citation>
    <scope>NUCLEOTIDE SEQUENCE [LARGE SCALE GENOMIC DNA]</scope>
    <source>
        <strain evidence="5 6">DSM 22616</strain>
    </source>
</reference>
<comment type="caution">
    <text evidence="5">The sequence shown here is derived from an EMBL/GenBank/DDBJ whole genome shotgun (WGS) entry which is preliminary data.</text>
</comment>
<organism evidence="5 6">
    <name type="scientific">Peptoniphilus koenoeneniae</name>
    <dbReference type="NCBI Taxonomy" id="507751"/>
    <lineage>
        <taxon>Bacteria</taxon>
        <taxon>Bacillati</taxon>
        <taxon>Bacillota</taxon>
        <taxon>Tissierellia</taxon>
        <taxon>Tissierellales</taxon>
        <taxon>Peptoniphilaceae</taxon>
        <taxon>Peptoniphilus</taxon>
    </lineage>
</organism>
<dbReference type="InterPro" id="IPR011032">
    <property type="entry name" value="GroES-like_sf"/>
</dbReference>
<keyword evidence="3" id="KW-0963">Cytoplasm</keyword>
<evidence type="ECO:0000313" key="5">
    <source>
        <dbReference type="EMBL" id="MDQ0275088.1"/>
    </source>
</evidence>
<proteinExistence type="inferred from homology"/>
<comment type="subunit">
    <text evidence="3">Heptamer of 7 subunits arranged in a ring. Interacts with the chaperonin GroEL.</text>
</comment>
<dbReference type="Gene3D" id="2.30.33.40">
    <property type="entry name" value="GroES chaperonin"/>
    <property type="match status" value="1"/>
</dbReference>
<name>A0ABU0AXC8_9FIRM</name>
<comment type="function">
    <text evidence="3 4">Together with the chaperonin GroEL, plays an essential role in assisting protein folding. The GroEL-GroES system forms a nano-cage that allows encapsulation of the non-native substrate proteins and provides a physical environment optimized to promote and accelerate protein folding. GroES binds to the apical surface of the GroEL ring, thereby capping the opening of the GroEL channel.</text>
</comment>
<evidence type="ECO:0000256" key="3">
    <source>
        <dbReference type="HAMAP-Rule" id="MF_00580"/>
    </source>
</evidence>
<dbReference type="SMART" id="SM00883">
    <property type="entry name" value="Cpn10"/>
    <property type="match status" value="1"/>
</dbReference>
<dbReference type="Pfam" id="PF00166">
    <property type="entry name" value="Cpn10"/>
    <property type="match status" value="1"/>
</dbReference>
<evidence type="ECO:0000256" key="1">
    <source>
        <dbReference type="ARBA" id="ARBA00006975"/>
    </source>
</evidence>
<dbReference type="PANTHER" id="PTHR10772:SF63">
    <property type="entry name" value="20 KDA CHAPERONIN, CHLOROPLASTIC"/>
    <property type="match status" value="1"/>
</dbReference>
<keyword evidence="2 3" id="KW-0143">Chaperone</keyword>
<dbReference type="InterPro" id="IPR018369">
    <property type="entry name" value="Chaprnonin_Cpn10_CS"/>
</dbReference>
<dbReference type="InterPro" id="IPR020818">
    <property type="entry name" value="Chaperonin_GroES"/>
</dbReference>
<evidence type="ECO:0000313" key="6">
    <source>
        <dbReference type="Proteomes" id="UP001236559"/>
    </source>
</evidence>
<dbReference type="RefSeq" id="WP_023056097.1">
    <property type="nucleotide sequence ID" value="NZ_JAUSTN010000005.1"/>
</dbReference>
<dbReference type="HAMAP" id="MF_00580">
    <property type="entry name" value="CH10"/>
    <property type="match status" value="1"/>
</dbReference>
<evidence type="ECO:0000256" key="2">
    <source>
        <dbReference type="ARBA" id="ARBA00023186"/>
    </source>
</evidence>
<dbReference type="EMBL" id="JAUSTN010000005">
    <property type="protein sequence ID" value="MDQ0275088.1"/>
    <property type="molecule type" value="Genomic_DNA"/>
</dbReference>
<protein>
    <recommendedName>
        <fullName evidence="3">Co-chaperonin GroES</fullName>
    </recommendedName>
    <alternativeName>
        <fullName evidence="3">10 kDa chaperonin</fullName>
    </alternativeName>
    <alternativeName>
        <fullName evidence="3">Chaperonin-10</fullName>
        <shortName evidence="3">Cpn10</shortName>
    </alternativeName>
</protein>
<dbReference type="CDD" id="cd00320">
    <property type="entry name" value="cpn10"/>
    <property type="match status" value="1"/>
</dbReference>
<dbReference type="InterPro" id="IPR037124">
    <property type="entry name" value="Chaperonin_GroES_sf"/>
</dbReference>
<dbReference type="PROSITE" id="PS00681">
    <property type="entry name" value="CHAPERONINS_CPN10"/>
    <property type="match status" value="1"/>
</dbReference>
<dbReference type="PANTHER" id="PTHR10772">
    <property type="entry name" value="10 KDA HEAT SHOCK PROTEIN"/>
    <property type="match status" value="1"/>
</dbReference>
<comment type="similarity">
    <text evidence="1 3 4">Belongs to the GroES chaperonin family.</text>
</comment>
<gene>
    <name evidence="3" type="primary">groES</name>
    <name evidence="3" type="synonym">groS</name>
    <name evidence="5" type="ORF">J2S72_001112</name>
</gene>
<comment type="subcellular location">
    <subcellularLocation>
        <location evidence="3">Cytoplasm</location>
    </subcellularLocation>
</comment>
<keyword evidence="6" id="KW-1185">Reference proteome</keyword>
<dbReference type="NCBIfam" id="NF001531">
    <property type="entry name" value="PRK00364.2-2"/>
    <property type="match status" value="1"/>
</dbReference>
<dbReference type="SUPFAM" id="SSF50129">
    <property type="entry name" value="GroES-like"/>
    <property type="match status" value="1"/>
</dbReference>
<dbReference type="PRINTS" id="PR00297">
    <property type="entry name" value="CHAPERONIN10"/>
</dbReference>
<dbReference type="Proteomes" id="UP001236559">
    <property type="component" value="Unassembled WGS sequence"/>
</dbReference>
<evidence type="ECO:0000256" key="4">
    <source>
        <dbReference type="RuleBase" id="RU000535"/>
    </source>
</evidence>
<accession>A0ABU0AXC8</accession>
<sequence length="93" mass="10321">MELKPLGEKVVIKKIEIEEKTASGIVLPSSAKEETNIAEIIAIGKDVEEDEKTKGQISVGDKVLFSKYAGTEVELEKEKYIVIKYQDLLAVIK</sequence>